<accession>A0A1G6R1F5</accession>
<keyword evidence="5" id="KW-1185">Reference proteome</keyword>
<dbReference type="InterPro" id="IPR009739">
    <property type="entry name" value="LprI-like_N"/>
</dbReference>
<dbReference type="PANTHER" id="PTHR39176:SF1">
    <property type="entry name" value="PERIPLASMIC PROTEIN"/>
    <property type="match status" value="1"/>
</dbReference>
<feature type="chain" id="PRO_5011792368" evidence="2">
    <location>
        <begin position="26"/>
        <end position="238"/>
    </location>
</feature>
<evidence type="ECO:0000259" key="3">
    <source>
        <dbReference type="Pfam" id="PF07007"/>
    </source>
</evidence>
<keyword evidence="2" id="KW-0732">Signal</keyword>
<feature type="compositionally biased region" description="Polar residues" evidence="1">
    <location>
        <begin position="141"/>
        <end position="150"/>
    </location>
</feature>
<feature type="compositionally biased region" description="Polar residues" evidence="1">
    <location>
        <begin position="26"/>
        <end position="55"/>
    </location>
</feature>
<feature type="signal peptide" evidence="2">
    <location>
        <begin position="1"/>
        <end position="25"/>
    </location>
</feature>
<protein>
    <submittedName>
        <fullName evidence="4">Uncharacterized conserved protein YecT, DUF1311 family</fullName>
    </submittedName>
</protein>
<sequence length="238" mass="26420">MNSKRKLLIGMCTTGLLLLAACGNASDESTAASDNDVQDKNITQNKNADSTNADSSENDLRADTDEKGDSNTNTDTEDKGNNDTYTDANNTSSNDANEKVNNDSNSDKKEDDASTGSTASLKEEYLDKLNAASTETEESRNNPADSSTYAMKNVEGNNYTVWDGLLNEIYQVLENQLTAEDMEHLRQEQQKWIDYRDNSAKEASLKYEGGTMENLEYTSVLVNLTEDRCFELVENYMK</sequence>
<organism evidence="4 5">
    <name type="scientific">Terribacillus halophilus</name>
    <dbReference type="NCBI Taxonomy" id="361279"/>
    <lineage>
        <taxon>Bacteria</taxon>
        <taxon>Bacillati</taxon>
        <taxon>Bacillota</taxon>
        <taxon>Bacilli</taxon>
        <taxon>Bacillales</taxon>
        <taxon>Bacillaceae</taxon>
        <taxon>Terribacillus</taxon>
    </lineage>
</organism>
<evidence type="ECO:0000313" key="5">
    <source>
        <dbReference type="Proteomes" id="UP000198666"/>
    </source>
</evidence>
<feature type="compositionally biased region" description="Basic and acidic residues" evidence="1">
    <location>
        <begin position="58"/>
        <end position="69"/>
    </location>
</feature>
<feature type="compositionally biased region" description="Polar residues" evidence="1">
    <location>
        <begin position="82"/>
        <end position="95"/>
    </location>
</feature>
<dbReference type="PROSITE" id="PS51257">
    <property type="entry name" value="PROKAR_LIPOPROTEIN"/>
    <property type="match status" value="1"/>
</dbReference>
<dbReference type="EMBL" id="FMZB01000005">
    <property type="protein sequence ID" value="SDC97865.1"/>
    <property type="molecule type" value="Genomic_DNA"/>
</dbReference>
<dbReference type="RefSeq" id="WP_093727365.1">
    <property type="nucleotide sequence ID" value="NZ_FMZB01000005.1"/>
</dbReference>
<dbReference type="PANTHER" id="PTHR39176">
    <property type="entry name" value="PERIPLASMIC PROTEIN-RELATED"/>
    <property type="match status" value="1"/>
</dbReference>
<dbReference type="Proteomes" id="UP000198666">
    <property type="component" value="Unassembled WGS sequence"/>
</dbReference>
<feature type="domain" description="Lysozyme inhibitor LprI-like N-terminal" evidence="3">
    <location>
        <begin position="142"/>
        <end position="232"/>
    </location>
</feature>
<name>A0A1G6R1F5_9BACI</name>
<feature type="compositionally biased region" description="Basic and acidic residues" evidence="1">
    <location>
        <begin position="96"/>
        <end position="112"/>
    </location>
</feature>
<dbReference type="AlphaFoldDB" id="A0A1G6R1F5"/>
<evidence type="ECO:0000313" key="4">
    <source>
        <dbReference type="EMBL" id="SDC97865.1"/>
    </source>
</evidence>
<dbReference type="OrthoDB" id="2438161at2"/>
<dbReference type="Gene3D" id="1.20.1270.180">
    <property type="match status" value="1"/>
</dbReference>
<gene>
    <name evidence="4" type="ORF">SAMN05421663_105293</name>
</gene>
<feature type="region of interest" description="Disordered" evidence="1">
    <location>
        <begin position="25"/>
        <end position="150"/>
    </location>
</feature>
<dbReference type="Pfam" id="PF07007">
    <property type="entry name" value="LprI"/>
    <property type="match status" value="1"/>
</dbReference>
<proteinExistence type="predicted"/>
<evidence type="ECO:0000256" key="1">
    <source>
        <dbReference type="SAM" id="MobiDB-lite"/>
    </source>
</evidence>
<evidence type="ECO:0000256" key="2">
    <source>
        <dbReference type="SAM" id="SignalP"/>
    </source>
</evidence>
<reference evidence="5" key="1">
    <citation type="submission" date="2016-10" db="EMBL/GenBank/DDBJ databases">
        <authorList>
            <person name="Varghese N."/>
            <person name="Submissions S."/>
        </authorList>
    </citation>
    <scope>NUCLEOTIDE SEQUENCE [LARGE SCALE GENOMIC DNA]</scope>
    <source>
        <strain evidence="5">DSM 21620</strain>
    </source>
</reference>